<accession>A0A2R5F9J4</accession>
<dbReference type="InterPro" id="IPR005900">
    <property type="entry name" value="6-phosphogluconolactonase_DevB"/>
</dbReference>
<evidence type="ECO:0000313" key="10">
    <source>
        <dbReference type="Proteomes" id="UP000245081"/>
    </source>
</evidence>
<reference evidence="9 10" key="1">
    <citation type="journal article" date="2018" name="Environ. Microbiol.">
        <title>Isolation and genomic characterization of Novimethylophilus kurashikiensis gen. nov. sp. nov., a new lanthanide-dependent methylotrophic species of Methylophilaceae.</title>
        <authorList>
            <person name="Lv H."/>
            <person name="Sahin N."/>
            <person name="Tani A."/>
        </authorList>
    </citation>
    <scope>NUCLEOTIDE SEQUENCE [LARGE SCALE GENOMIC DNA]</scope>
    <source>
        <strain evidence="9 10">La2-4</strain>
    </source>
</reference>
<comment type="function">
    <text evidence="2 7">Hydrolysis of 6-phosphogluconolactone to 6-phosphogluconate.</text>
</comment>
<dbReference type="Proteomes" id="UP000245081">
    <property type="component" value="Unassembled WGS sequence"/>
</dbReference>
<dbReference type="GO" id="GO:0017057">
    <property type="term" value="F:6-phosphogluconolactonase activity"/>
    <property type="evidence" value="ECO:0007669"/>
    <property type="project" value="UniProtKB-UniRule"/>
</dbReference>
<keyword evidence="10" id="KW-1185">Reference proteome</keyword>
<dbReference type="OrthoDB" id="9810967at2"/>
<dbReference type="GO" id="GO:0006098">
    <property type="term" value="P:pentose-phosphate shunt"/>
    <property type="evidence" value="ECO:0007669"/>
    <property type="project" value="UniProtKB-UniPathway"/>
</dbReference>
<dbReference type="CDD" id="cd01400">
    <property type="entry name" value="6PGL"/>
    <property type="match status" value="1"/>
</dbReference>
<comment type="caution">
    <text evidence="9">The sequence shown here is derived from an EMBL/GenBank/DDBJ whole genome shotgun (WGS) entry which is preliminary data.</text>
</comment>
<comment type="similarity">
    <text evidence="4 7">Belongs to the glucosamine/galactosamine-6-phosphate isomerase family. 6-phosphogluconolactonase subfamily.</text>
</comment>
<name>A0A2R5F9J4_9PROT</name>
<dbReference type="Gene3D" id="3.40.50.1360">
    <property type="match status" value="1"/>
</dbReference>
<comment type="pathway">
    <text evidence="3 7">Carbohydrate degradation; pentose phosphate pathway; D-ribulose 5-phosphate from D-glucose 6-phosphate (oxidative stage): step 2/3.</text>
</comment>
<dbReference type="InterPro" id="IPR037171">
    <property type="entry name" value="NagB/RpiA_transferase-like"/>
</dbReference>
<evidence type="ECO:0000256" key="6">
    <source>
        <dbReference type="ARBA" id="ARBA00020337"/>
    </source>
</evidence>
<dbReference type="UniPathway" id="UPA00115">
    <property type="reaction ID" value="UER00409"/>
</dbReference>
<dbReference type="InterPro" id="IPR006148">
    <property type="entry name" value="Glc/Gal-6P_isomerase"/>
</dbReference>
<protein>
    <recommendedName>
        <fullName evidence="6 7">6-phosphogluconolactonase</fullName>
        <shortName evidence="7">6PGL</shortName>
        <ecNumber evidence="5 7">3.1.1.31</ecNumber>
    </recommendedName>
</protein>
<feature type="domain" description="Glucosamine/galactosamine-6-phosphate isomerase" evidence="8">
    <location>
        <begin position="14"/>
        <end position="219"/>
    </location>
</feature>
<evidence type="ECO:0000259" key="8">
    <source>
        <dbReference type="Pfam" id="PF01182"/>
    </source>
</evidence>
<dbReference type="RefSeq" id="WP_109015884.1">
    <property type="nucleotide sequence ID" value="NZ_BDOQ01000009.1"/>
</dbReference>
<keyword evidence="7 9" id="KW-0378">Hydrolase</keyword>
<dbReference type="GO" id="GO:0005975">
    <property type="term" value="P:carbohydrate metabolic process"/>
    <property type="evidence" value="ECO:0007669"/>
    <property type="project" value="UniProtKB-UniRule"/>
</dbReference>
<comment type="catalytic activity">
    <reaction evidence="1 7">
        <text>6-phospho-D-glucono-1,5-lactone + H2O = 6-phospho-D-gluconate + H(+)</text>
        <dbReference type="Rhea" id="RHEA:12556"/>
        <dbReference type="ChEBI" id="CHEBI:15377"/>
        <dbReference type="ChEBI" id="CHEBI:15378"/>
        <dbReference type="ChEBI" id="CHEBI:57955"/>
        <dbReference type="ChEBI" id="CHEBI:58759"/>
        <dbReference type="EC" id="3.1.1.31"/>
    </reaction>
</comment>
<proteinExistence type="inferred from homology"/>
<organism evidence="9 10">
    <name type="scientific">Novimethylophilus kurashikiensis</name>
    <dbReference type="NCBI Taxonomy" id="1825523"/>
    <lineage>
        <taxon>Bacteria</taxon>
        <taxon>Pseudomonadati</taxon>
        <taxon>Pseudomonadota</taxon>
        <taxon>Betaproteobacteria</taxon>
        <taxon>Nitrosomonadales</taxon>
        <taxon>Methylophilaceae</taxon>
        <taxon>Novimethylophilus</taxon>
    </lineage>
</organism>
<dbReference type="NCBIfam" id="TIGR01198">
    <property type="entry name" value="pgl"/>
    <property type="match status" value="1"/>
</dbReference>
<dbReference type="PANTHER" id="PTHR11054">
    <property type="entry name" value="6-PHOSPHOGLUCONOLACTONASE"/>
    <property type="match status" value="1"/>
</dbReference>
<evidence type="ECO:0000313" key="9">
    <source>
        <dbReference type="EMBL" id="GBG14705.1"/>
    </source>
</evidence>
<gene>
    <name evidence="7 9" type="primary">pgl</name>
    <name evidence="9" type="ORF">NMK_2306</name>
</gene>
<dbReference type="SUPFAM" id="SSF100950">
    <property type="entry name" value="NagB/RpiA/CoA transferase-like"/>
    <property type="match status" value="1"/>
</dbReference>
<evidence type="ECO:0000256" key="7">
    <source>
        <dbReference type="RuleBase" id="RU365095"/>
    </source>
</evidence>
<evidence type="ECO:0000256" key="2">
    <source>
        <dbReference type="ARBA" id="ARBA00002681"/>
    </source>
</evidence>
<dbReference type="PANTHER" id="PTHR11054:SF0">
    <property type="entry name" value="6-PHOSPHOGLUCONOLACTONASE"/>
    <property type="match status" value="1"/>
</dbReference>
<dbReference type="AlphaFoldDB" id="A0A2R5F9J4"/>
<dbReference type="EC" id="3.1.1.31" evidence="5 7"/>
<dbReference type="Pfam" id="PF01182">
    <property type="entry name" value="Glucosamine_iso"/>
    <property type="match status" value="1"/>
</dbReference>
<evidence type="ECO:0000256" key="3">
    <source>
        <dbReference type="ARBA" id="ARBA00004961"/>
    </source>
</evidence>
<evidence type="ECO:0000256" key="5">
    <source>
        <dbReference type="ARBA" id="ARBA00013198"/>
    </source>
</evidence>
<sequence length="231" mass="25118">MTNTQECRWRVFPTTTELRDAAVKAILEAADRAIAERGRFDIVLAGGTTPREIYEQLRNADSDWAHWHVWYGDERCLPGDDVERNSVMATKALLSHVPIPAQQVYTMSTELGAPTAVAGYSAKLSNVGPFDLVLLGMGEDGHTASLFPGHRWDTVPATPAIAVANSPKPPSDRVSLSADRLSNARQVIFIVTGAGKRDAVKQWRNGENLPVRAIAPKTGVDIYLDAAADTQ</sequence>
<dbReference type="InterPro" id="IPR039104">
    <property type="entry name" value="6PGL"/>
</dbReference>
<evidence type="ECO:0000256" key="1">
    <source>
        <dbReference type="ARBA" id="ARBA00000832"/>
    </source>
</evidence>
<evidence type="ECO:0000256" key="4">
    <source>
        <dbReference type="ARBA" id="ARBA00010662"/>
    </source>
</evidence>
<dbReference type="EMBL" id="BDOQ01000009">
    <property type="protein sequence ID" value="GBG14705.1"/>
    <property type="molecule type" value="Genomic_DNA"/>
</dbReference>